<accession>A0A0D2GEQ7</accession>
<feature type="compositionally biased region" description="Basic residues" evidence="1">
    <location>
        <begin position="1"/>
        <end position="11"/>
    </location>
</feature>
<organism evidence="3 4">
    <name type="scientific">Fonsecaea pedrosoi CBS 271.37</name>
    <dbReference type="NCBI Taxonomy" id="1442368"/>
    <lineage>
        <taxon>Eukaryota</taxon>
        <taxon>Fungi</taxon>
        <taxon>Dikarya</taxon>
        <taxon>Ascomycota</taxon>
        <taxon>Pezizomycotina</taxon>
        <taxon>Eurotiomycetes</taxon>
        <taxon>Chaetothyriomycetidae</taxon>
        <taxon>Chaetothyriales</taxon>
        <taxon>Herpotrichiellaceae</taxon>
        <taxon>Fonsecaea</taxon>
    </lineage>
</organism>
<dbReference type="Pfam" id="PF25545">
    <property type="entry name" value="DUF7924"/>
    <property type="match status" value="1"/>
</dbReference>
<feature type="region of interest" description="Disordered" evidence="1">
    <location>
        <begin position="1"/>
        <end position="36"/>
    </location>
</feature>
<dbReference type="VEuPathDB" id="FungiDB:Z517_09541"/>
<protein>
    <recommendedName>
        <fullName evidence="2">DUF7924 domain-containing protein</fullName>
    </recommendedName>
</protein>
<keyword evidence="4" id="KW-1185">Reference proteome</keyword>
<dbReference type="GeneID" id="25309031"/>
<feature type="domain" description="DUF7924" evidence="2">
    <location>
        <begin position="365"/>
        <end position="549"/>
    </location>
</feature>
<dbReference type="Proteomes" id="UP000053029">
    <property type="component" value="Unassembled WGS sequence"/>
</dbReference>
<evidence type="ECO:0000313" key="4">
    <source>
        <dbReference type="Proteomes" id="UP000053029"/>
    </source>
</evidence>
<dbReference type="RefSeq" id="XP_013280903.1">
    <property type="nucleotide sequence ID" value="XM_013425449.1"/>
</dbReference>
<reference evidence="3 4" key="1">
    <citation type="submission" date="2015-01" db="EMBL/GenBank/DDBJ databases">
        <title>The Genome Sequence of Fonsecaea pedrosoi CBS 271.37.</title>
        <authorList>
            <consortium name="The Broad Institute Genomics Platform"/>
            <person name="Cuomo C."/>
            <person name="de Hoog S."/>
            <person name="Gorbushina A."/>
            <person name="Stielow B."/>
            <person name="Teixiera M."/>
            <person name="Abouelleil A."/>
            <person name="Chapman S.B."/>
            <person name="Priest M."/>
            <person name="Young S.K."/>
            <person name="Wortman J."/>
            <person name="Nusbaum C."/>
            <person name="Birren B."/>
        </authorList>
    </citation>
    <scope>NUCLEOTIDE SEQUENCE [LARGE SCALE GENOMIC DNA]</scope>
    <source>
        <strain evidence="3 4">CBS 271.37</strain>
    </source>
</reference>
<feature type="compositionally biased region" description="Polar residues" evidence="1">
    <location>
        <begin position="139"/>
        <end position="149"/>
    </location>
</feature>
<dbReference type="HOGENOM" id="CLU_035828_0_0_1"/>
<feature type="compositionally biased region" description="Polar residues" evidence="1">
    <location>
        <begin position="92"/>
        <end position="102"/>
    </location>
</feature>
<dbReference type="EMBL" id="KN846974">
    <property type="protein sequence ID" value="KIW77095.1"/>
    <property type="molecule type" value="Genomic_DNA"/>
</dbReference>
<feature type="compositionally biased region" description="Polar residues" evidence="1">
    <location>
        <begin position="346"/>
        <end position="358"/>
    </location>
</feature>
<evidence type="ECO:0000313" key="3">
    <source>
        <dbReference type="EMBL" id="KIW77095.1"/>
    </source>
</evidence>
<feature type="region of interest" description="Disordered" evidence="1">
    <location>
        <begin position="139"/>
        <end position="191"/>
    </location>
</feature>
<feature type="compositionally biased region" description="Basic residues" evidence="1">
    <location>
        <begin position="160"/>
        <end position="175"/>
    </location>
</feature>
<proteinExistence type="predicted"/>
<feature type="region of interest" description="Disordered" evidence="1">
    <location>
        <begin position="68"/>
        <end position="102"/>
    </location>
</feature>
<name>A0A0D2GEQ7_9EURO</name>
<dbReference type="InterPro" id="IPR057684">
    <property type="entry name" value="DUF7924"/>
</dbReference>
<evidence type="ECO:0000259" key="2">
    <source>
        <dbReference type="Pfam" id="PF25545"/>
    </source>
</evidence>
<dbReference type="OrthoDB" id="4120862at2759"/>
<gene>
    <name evidence="3" type="ORF">Z517_09541</name>
</gene>
<dbReference type="AlphaFoldDB" id="A0A0D2GEQ7"/>
<sequence length="558" mass="61775">MALGHRYKTRPRPVNGVCKKSAPKSEDLVSPKLPRPRRIHSFNTATIQDRPSSPQALTARLVTRAETKKLIVEPKPPQEQPQGDSPSAIIPATTSGEQVANSQIQKDLEAKYHPDNTQRREHGPVLKLTTRNLKTLQRQLNSPSTEMNPSSAARGGQRGGGKRGGKRGGKSRARTTRTEVTPDLPEERTTKTTTTWMSPARYRYGVLEKVKIFIQYMAPPADIHSKLAAIFNREISNERLSEISNVAKHMSKEFARVIRANYREDDWNEVVISALKALDTGSEFGFARKACIVLSNTLTENMVRVLTFDLDFNPNLKPKLPSLLPVNNEADNTSDRPTKRRRIETPSGSSSDTPQTEAMESALEEPVVVIKTPRPDCTIGLAHDTVAHALLDRGIDELQVDSLLSTLESEHFLYSNPVGDMALLRFPTLVIEGKAYSTGKTPFEAENQAAGAASCMINLYQKLTDVHNCHVPSSPLEKIAPLAFSITFVGPTIEVSVHYTVVKNNVTAYHMSVLDVYCATVLKHLEALVMVLEQIMRWNKEDVLPEIASQLAAIAKGR</sequence>
<evidence type="ECO:0000256" key="1">
    <source>
        <dbReference type="SAM" id="MobiDB-lite"/>
    </source>
</evidence>
<feature type="region of interest" description="Disordered" evidence="1">
    <location>
        <begin position="321"/>
        <end position="359"/>
    </location>
</feature>